<reference evidence="2 3" key="1">
    <citation type="submission" date="2016-02" db="EMBL/GenBank/DDBJ databases">
        <title>Genome analysis of coral dinoflagellate symbionts highlights evolutionary adaptations to a symbiotic lifestyle.</title>
        <authorList>
            <person name="Aranda M."/>
            <person name="Li Y."/>
            <person name="Liew Y.J."/>
            <person name="Baumgarten S."/>
            <person name="Simakov O."/>
            <person name="Wilson M."/>
            <person name="Piel J."/>
            <person name="Ashoor H."/>
            <person name="Bougouffa S."/>
            <person name="Bajic V.B."/>
            <person name="Ryu T."/>
            <person name="Ravasi T."/>
            <person name="Bayer T."/>
            <person name="Micklem G."/>
            <person name="Kim H."/>
            <person name="Bhak J."/>
            <person name="Lajeunesse T.C."/>
            <person name="Voolstra C.R."/>
        </authorList>
    </citation>
    <scope>NUCLEOTIDE SEQUENCE [LARGE SCALE GENOMIC DNA]</scope>
    <source>
        <strain evidence="2 3">CCMP2467</strain>
    </source>
</reference>
<feature type="region of interest" description="Disordered" evidence="1">
    <location>
        <begin position="37"/>
        <end position="78"/>
    </location>
</feature>
<keyword evidence="3" id="KW-1185">Reference proteome</keyword>
<name>A0A1Q9D533_SYMMI</name>
<evidence type="ECO:0000313" key="2">
    <source>
        <dbReference type="EMBL" id="OLP90214.1"/>
    </source>
</evidence>
<dbReference type="AlphaFoldDB" id="A0A1Q9D533"/>
<organism evidence="2 3">
    <name type="scientific">Symbiodinium microadriaticum</name>
    <name type="common">Dinoflagellate</name>
    <name type="synonym">Zooxanthella microadriatica</name>
    <dbReference type="NCBI Taxonomy" id="2951"/>
    <lineage>
        <taxon>Eukaryota</taxon>
        <taxon>Sar</taxon>
        <taxon>Alveolata</taxon>
        <taxon>Dinophyceae</taxon>
        <taxon>Suessiales</taxon>
        <taxon>Symbiodiniaceae</taxon>
        <taxon>Symbiodinium</taxon>
    </lineage>
</organism>
<protein>
    <submittedName>
        <fullName evidence="2">Uncharacterized protein</fullName>
    </submittedName>
</protein>
<dbReference type="Proteomes" id="UP000186817">
    <property type="component" value="Unassembled WGS sequence"/>
</dbReference>
<comment type="caution">
    <text evidence="2">The sequence shown here is derived from an EMBL/GenBank/DDBJ whole genome shotgun (WGS) entry which is preliminary data.</text>
</comment>
<proteinExistence type="predicted"/>
<evidence type="ECO:0000256" key="1">
    <source>
        <dbReference type="SAM" id="MobiDB-lite"/>
    </source>
</evidence>
<accession>A0A1Q9D533</accession>
<dbReference type="EMBL" id="LSRX01000723">
    <property type="protein sequence ID" value="OLP90214.1"/>
    <property type="molecule type" value="Genomic_DNA"/>
</dbReference>
<sequence length="881" mass="95705">MSDPFAGLAKTFSEPETQMRAKQYSAVTEGYQQMWFEQRKQMKRGPPSAAGISSTGLTTPQEDQDMAQPEPASGSNESLRLFNPFNIDREVATTLTAAEAGVEANDPQAVQAYLGAAVTTRKDVFDIVRNYHTGVIRSELYNLITQMECVVKNLDDRILRNTTELHWLSSESRTEQKRSCGLQVLLTGWDPTMTPEERHFMVSWMLQQVGFIRTWLERRGYSDLSAEQVFLNVLQVDPATPPSGSQWSTITILTFKAWDLRKEFMNAFGGASGTPLWRDSQTPVRGRHVRATPCSPQFQRKLETPIRVLLALINESDVLEHSQVVVLWKTLTIMSPQATRQFDEQATAAARLFYFEEKGSFKARLEMGPEIFEACSATPPAGSEEPNMWAYMWNKVVFGVQAELDAADKASFDQAVRLSKVTGRGANLGKTSRHWTQGFVYSSNLNPYPIELETLKVTQVAYCWDEYCDKMSPDKKVGDYNAATFKGAPAVGMQPPANPPSSFAKASAPAFGGYSFIEAAAPTKLCSPQHPMVKGPARAANGGGNTAVGDARVRIPVAVYQAWIVAAMVVLRVFRSGRPQTSRSCANSSRDFGTLPCAELQRHARELARPARGALPLMAPGTGTVSIRALWGATADVNGALRQLPAPDRGGPDTMDPDEIVKAAEALVSGVGEPQPSFVAIGLELGHWQQAARRSGSIWDGTSYWEKDGGSDVIRSAEALRGEQAIAPQPLLHLGSDSQSSALLEGSSYCDRGGSDSGMSHRAAPPCRFTIKVDGETTANFCKSGEITGRQLDTRHLESGVRGGGEVDLVVKGSLEVTALREGFAQVRVMVLVVQSEAGFPALLGDAFAGVFQDHRGSLGPALPELLSGEAVGQAVARDFA</sequence>
<evidence type="ECO:0000313" key="3">
    <source>
        <dbReference type="Proteomes" id="UP000186817"/>
    </source>
</evidence>
<feature type="compositionally biased region" description="Polar residues" evidence="1">
    <location>
        <begin position="51"/>
        <end position="61"/>
    </location>
</feature>
<gene>
    <name evidence="2" type="ORF">AK812_SmicGene28243</name>
</gene>